<accession>A0AAE0BQX1</accession>
<dbReference type="AlphaFoldDB" id="A0AAE0BQX1"/>
<sequence>MVSALPWTAVDRVALTDLPLSAVGIDLRLIMKNRMVAVEVDLVDKCGDKGGTAKEEAGLRKATGIFVHLMGHHLANSGGHEVGVGTTHHGSKEAQVGNRSQETAVAT</sequence>
<protein>
    <submittedName>
        <fullName evidence="2">Uncharacterized protein</fullName>
    </submittedName>
</protein>
<reference evidence="2 3" key="1">
    <citation type="journal article" date="2015" name="Genome Biol. Evol.">
        <title>Comparative Genomics of a Bacterivorous Green Alga Reveals Evolutionary Causalities and Consequences of Phago-Mixotrophic Mode of Nutrition.</title>
        <authorList>
            <person name="Burns J.A."/>
            <person name="Paasch A."/>
            <person name="Narechania A."/>
            <person name="Kim E."/>
        </authorList>
    </citation>
    <scope>NUCLEOTIDE SEQUENCE [LARGE SCALE GENOMIC DNA]</scope>
    <source>
        <strain evidence="2 3">PLY_AMNH</strain>
    </source>
</reference>
<feature type="region of interest" description="Disordered" evidence="1">
    <location>
        <begin position="77"/>
        <end position="107"/>
    </location>
</feature>
<dbReference type="EMBL" id="LGRX02033633">
    <property type="protein sequence ID" value="KAK3240479.1"/>
    <property type="molecule type" value="Genomic_DNA"/>
</dbReference>
<evidence type="ECO:0000313" key="3">
    <source>
        <dbReference type="Proteomes" id="UP001190700"/>
    </source>
</evidence>
<evidence type="ECO:0000256" key="1">
    <source>
        <dbReference type="SAM" id="MobiDB-lite"/>
    </source>
</evidence>
<evidence type="ECO:0000313" key="2">
    <source>
        <dbReference type="EMBL" id="KAK3240479.1"/>
    </source>
</evidence>
<keyword evidence="3" id="KW-1185">Reference proteome</keyword>
<organism evidence="2 3">
    <name type="scientific">Cymbomonas tetramitiformis</name>
    <dbReference type="NCBI Taxonomy" id="36881"/>
    <lineage>
        <taxon>Eukaryota</taxon>
        <taxon>Viridiplantae</taxon>
        <taxon>Chlorophyta</taxon>
        <taxon>Pyramimonadophyceae</taxon>
        <taxon>Pyramimonadales</taxon>
        <taxon>Pyramimonadaceae</taxon>
        <taxon>Cymbomonas</taxon>
    </lineage>
</organism>
<proteinExistence type="predicted"/>
<gene>
    <name evidence="2" type="ORF">CYMTET_49683</name>
</gene>
<name>A0AAE0BQX1_9CHLO</name>
<feature type="compositionally biased region" description="Polar residues" evidence="1">
    <location>
        <begin position="97"/>
        <end position="107"/>
    </location>
</feature>
<comment type="caution">
    <text evidence="2">The sequence shown here is derived from an EMBL/GenBank/DDBJ whole genome shotgun (WGS) entry which is preliminary data.</text>
</comment>
<dbReference type="Proteomes" id="UP001190700">
    <property type="component" value="Unassembled WGS sequence"/>
</dbReference>